<reference evidence="1" key="1">
    <citation type="journal article" date="2023" name="Mol. Phylogenet. Evol.">
        <title>Genome-scale phylogeny and comparative genomics of the fungal order Sordariales.</title>
        <authorList>
            <person name="Hensen N."/>
            <person name="Bonometti L."/>
            <person name="Westerberg I."/>
            <person name="Brannstrom I.O."/>
            <person name="Guillou S."/>
            <person name="Cros-Aarteil S."/>
            <person name="Calhoun S."/>
            <person name="Haridas S."/>
            <person name="Kuo A."/>
            <person name="Mondo S."/>
            <person name="Pangilinan J."/>
            <person name="Riley R."/>
            <person name="LaButti K."/>
            <person name="Andreopoulos B."/>
            <person name="Lipzen A."/>
            <person name="Chen C."/>
            <person name="Yan M."/>
            <person name="Daum C."/>
            <person name="Ng V."/>
            <person name="Clum A."/>
            <person name="Steindorff A."/>
            <person name="Ohm R.A."/>
            <person name="Martin F."/>
            <person name="Silar P."/>
            <person name="Natvig D.O."/>
            <person name="Lalanne C."/>
            <person name="Gautier V."/>
            <person name="Ament-Velasquez S.L."/>
            <person name="Kruys A."/>
            <person name="Hutchinson M.I."/>
            <person name="Powell A.J."/>
            <person name="Barry K."/>
            <person name="Miller A.N."/>
            <person name="Grigoriev I.V."/>
            <person name="Debuchy R."/>
            <person name="Gladieux P."/>
            <person name="Hiltunen Thoren M."/>
            <person name="Johannesson H."/>
        </authorList>
    </citation>
    <scope>NUCLEOTIDE SEQUENCE</scope>
    <source>
        <strain evidence="1">CBS 955.72</strain>
    </source>
</reference>
<keyword evidence="2" id="KW-1185">Reference proteome</keyword>
<accession>A0AAJ0MC48</accession>
<name>A0AAJ0MC48_9PEZI</name>
<dbReference type="EMBL" id="JAUIQD010000005">
    <property type="protein sequence ID" value="KAK3349239.1"/>
    <property type="molecule type" value="Genomic_DNA"/>
</dbReference>
<protein>
    <submittedName>
        <fullName evidence="1">Uncharacterized protein</fullName>
    </submittedName>
</protein>
<dbReference type="AlphaFoldDB" id="A0AAJ0MC48"/>
<sequence length="293" mass="33952">MEDNGPGGRPDPWWGWQHRYDSRCPLTNLPLVIRLRIYEQLLPRDRRVVTYPPPPPGPSGPTPLAEVRRAWSDEVALRNNLFIVGRQFSGEVVSHYYSSGRFVSSSARQCYLWLLARGACTSATIRSLQIGGAFQALWFETWDQARLDFDLAPDLWSNLYQLAPRLTRLYMEMAFTGQWDGVVHDGLEEWVRIAGDPVALTHEGTYLDPFRFTRSPEPAPYPYNTMVNCLTRMRAMAEVWVQSATLARIAMSGVPDIAEYVRRVLTVHNMRMARRLYVADEEELRLWYFIWDY</sequence>
<evidence type="ECO:0000313" key="1">
    <source>
        <dbReference type="EMBL" id="KAK3349239.1"/>
    </source>
</evidence>
<evidence type="ECO:0000313" key="2">
    <source>
        <dbReference type="Proteomes" id="UP001275084"/>
    </source>
</evidence>
<comment type="caution">
    <text evidence="1">The sequence shown here is derived from an EMBL/GenBank/DDBJ whole genome shotgun (WGS) entry which is preliminary data.</text>
</comment>
<reference evidence="1" key="2">
    <citation type="submission" date="2023-06" db="EMBL/GenBank/DDBJ databases">
        <authorList>
            <consortium name="Lawrence Berkeley National Laboratory"/>
            <person name="Haridas S."/>
            <person name="Hensen N."/>
            <person name="Bonometti L."/>
            <person name="Westerberg I."/>
            <person name="Brannstrom I.O."/>
            <person name="Guillou S."/>
            <person name="Cros-Aarteil S."/>
            <person name="Calhoun S."/>
            <person name="Kuo A."/>
            <person name="Mondo S."/>
            <person name="Pangilinan J."/>
            <person name="Riley R."/>
            <person name="Labutti K."/>
            <person name="Andreopoulos B."/>
            <person name="Lipzen A."/>
            <person name="Chen C."/>
            <person name="Yanf M."/>
            <person name="Daum C."/>
            <person name="Ng V."/>
            <person name="Clum A."/>
            <person name="Steindorff A."/>
            <person name="Ohm R."/>
            <person name="Martin F."/>
            <person name="Silar P."/>
            <person name="Natvig D."/>
            <person name="Lalanne C."/>
            <person name="Gautier V."/>
            <person name="Ament-Velasquez S.L."/>
            <person name="Kruys A."/>
            <person name="Hutchinson M.I."/>
            <person name="Powell A.J."/>
            <person name="Barry K."/>
            <person name="Miller A.N."/>
            <person name="Grigoriev I.V."/>
            <person name="Debuchy R."/>
            <person name="Gladieux P."/>
            <person name="Thoren M.H."/>
            <person name="Johannesson H."/>
        </authorList>
    </citation>
    <scope>NUCLEOTIDE SEQUENCE</scope>
    <source>
        <strain evidence="1">CBS 955.72</strain>
    </source>
</reference>
<dbReference type="Proteomes" id="UP001275084">
    <property type="component" value="Unassembled WGS sequence"/>
</dbReference>
<gene>
    <name evidence="1" type="ORF">B0T25DRAFT_609906</name>
</gene>
<organism evidence="1 2">
    <name type="scientific">Lasiosphaeria hispida</name>
    <dbReference type="NCBI Taxonomy" id="260671"/>
    <lineage>
        <taxon>Eukaryota</taxon>
        <taxon>Fungi</taxon>
        <taxon>Dikarya</taxon>
        <taxon>Ascomycota</taxon>
        <taxon>Pezizomycotina</taxon>
        <taxon>Sordariomycetes</taxon>
        <taxon>Sordariomycetidae</taxon>
        <taxon>Sordariales</taxon>
        <taxon>Lasiosphaeriaceae</taxon>
        <taxon>Lasiosphaeria</taxon>
    </lineage>
</organism>
<proteinExistence type="predicted"/>